<comment type="caution">
    <text evidence="2">The sequence shown here is derived from an EMBL/GenBank/DDBJ whole genome shotgun (WGS) entry which is preliminary data.</text>
</comment>
<evidence type="ECO:0000313" key="3">
    <source>
        <dbReference type="Proteomes" id="UP000176614"/>
    </source>
</evidence>
<keyword evidence="1" id="KW-0812">Transmembrane</keyword>
<dbReference type="AlphaFoldDB" id="A0A1F4VZ60"/>
<feature type="transmembrane region" description="Helical" evidence="1">
    <location>
        <begin position="40"/>
        <end position="58"/>
    </location>
</feature>
<keyword evidence="1" id="KW-1133">Transmembrane helix</keyword>
<dbReference type="Proteomes" id="UP000176614">
    <property type="component" value="Unassembled WGS sequence"/>
</dbReference>
<reference evidence="2 3" key="1">
    <citation type="journal article" date="2016" name="Nat. Commun.">
        <title>Thousands of microbial genomes shed light on interconnected biogeochemical processes in an aquifer system.</title>
        <authorList>
            <person name="Anantharaman K."/>
            <person name="Brown C.T."/>
            <person name="Hug L.A."/>
            <person name="Sharon I."/>
            <person name="Castelle C.J."/>
            <person name="Probst A.J."/>
            <person name="Thomas B.C."/>
            <person name="Singh A."/>
            <person name="Wilkins M.J."/>
            <person name="Karaoz U."/>
            <person name="Brodie E.L."/>
            <person name="Williams K.H."/>
            <person name="Hubbard S.S."/>
            <person name="Banfield J.F."/>
        </authorList>
    </citation>
    <scope>NUCLEOTIDE SEQUENCE [LARGE SCALE GENOMIC DNA]</scope>
</reference>
<evidence type="ECO:0000313" key="2">
    <source>
        <dbReference type="EMBL" id="OGC62390.1"/>
    </source>
</evidence>
<feature type="transmembrane region" description="Helical" evidence="1">
    <location>
        <begin position="6"/>
        <end position="28"/>
    </location>
</feature>
<keyword evidence="1" id="KW-0472">Membrane</keyword>
<sequence length="122" mass="13865">MELTTFFAQFWGGFSVIFGLLFVITGQLGKTIEMTENKAFVISTGYITLLMGLVTVILHNVWVVDWRVAITILGWSTLIKGIMKIGFPEQIHKQAQRFKKKQMVSAAFMVLLGAWLLWMSFS</sequence>
<dbReference type="EMBL" id="MEVT01000019">
    <property type="protein sequence ID" value="OGC62390.1"/>
    <property type="molecule type" value="Genomic_DNA"/>
</dbReference>
<organism evidence="2 3">
    <name type="scientific">candidate division WWE3 bacterium RIFOXYA2_FULL_46_9</name>
    <dbReference type="NCBI Taxonomy" id="1802636"/>
    <lineage>
        <taxon>Bacteria</taxon>
        <taxon>Katanobacteria</taxon>
    </lineage>
</organism>
<protein>
    <submittedName>
        <fullName evidence="2">Uncharacterized protein</fullName>
    </submittedName>
</protein>
<gene>
    <name evidence="2" type="ORF">A2264_01940</name>
</gene>
<feature type="transmembrane region" description="Helical" evidence="1">
    <location>
        <begin position="103"/>
        <end position="121"/>
    </location>
</feature>
<proteinExistence type="predicted"/>
<evidence type="ECO:0000256" key="1">
    <source>
        <dbReference type="SAM" id="Phobius"/>
    </source>
</evidence>
<name>A0A1F4VZ60_UNCKA</name>
<accession>A0A1F4VZ60</accession>